<dbReference type="Gramene" id="PUZ46701">
    <property type="protein sequence ID" value="PUZ46701"/>
    <property type="gene ID" value="GQ55_7G103600"/>
</dbReference>
<gene>
    <name evidence="2" type="ORF">GQ55_7G103600</name>
</gene>
<evidence type="ECO:0000313" key="3">
    <source>
        <dbReference type="Proteomes" id="UP000244336"/>
    </source>
</evidence>
<dbReference type="STRING" id="1504633.A0A2T7CTR4"/>
<reference evidence="2 3" key="1">
    <citation type="submission" date="2018-04" db="EMBL/GenBank/DDBJ databases">
        <title>WGS assembly of Panicum hallii var. hallii HAL2.</title>
        <authorList>
            <person name="Lovell J."/>
            <person name="Jenkins J."/>
            <person name="Lowry D."/>
            <person name="Mamidi S."/>
            <person name="Sreedasyam A."/>
            <person name="Weng X."/>
            <person name="Barry K."/>
            <person name="Bonette J."/>
            <person name="Campitelli B."/>
            <person name="Daum C."/>
            <person name="Gordon S."/>
            <person name="Gould B."/>
            <person name="Lipzen A."/>
            <person name="MacQueen A."/>
            <person name="Palacio-Mejia J."/>
            <person name="Plott C."/>
            <person name="Shakirov E."/>
            <person name="Shu S."/>
            <person name="Yoshinaga Y."/>
            <person name="Zane M."/>
            <person name="Rokhsar D."/>
            <person name="Grimwood J."/>
            <person name="Schmutz J."/>
            <person name="Juenger T."/>
        </authorList>
    </citation>
    <scope>NUCLEOTIDE SEQUENCE [LARGE SCALE GENOMIC DNA]</scope>
    <source>
        <strain evidence="3">cv. HAL2</strain>
    </source>
</reference>
<keyword evidence="3" id="KW-1185">Reference proteome</keyword>
<feature type="domain" description="Endonuclease/exonuclease/phosphatase" evidence="1">
    <location>
        <begin position="31"/>
        <end position="110"/>
    </location>
</feature>
<dbReference type="InterPro" id="IPR005135">
    <property type="entry name" value="Endo/exonuclease/phosphatase"/>
</dbReference>
<evidence type="ECO:0000259" key="1">
    <source>
        <dbReference type="Pfam" id="PF03372"/>
    </source>
</evidence>
<dbReference type="InterPro" id="IPR036691">
    <property type="entry name" value="Endo/exonu/phosph_ase_sf"/>
</dbReference>
<dbReference type="Pfam" id="PF03372">
    <property type="entry name" value="Exo_endo_phos"/>
    <property type="match status" value="1"/>
</dbReference>
<dbReference type="AlphaFoldDB" id="A0A2T7CTR4"/>
<dbReference type="EMBL" id="CM009755">
    <property type="protein sequence ID" value="PUZ46701.1"/>
    <property type="molecule type" value="Genomic_DNA"/>
</dbReference>
<organism evidence="2 3">
    <name type="scientific">Panicum hallii var. hallii</name>
    <dbReference type="NCBI Taxonomy" id="1504633"/>
    <lineage>
        <taxon>Eukaryota</taxon>
        <taxon>Viridiplantae</taxon>
        <taxon>Streptophyta</taxon>
        <taxon>Embryophyta</taxon>
        <taxon>Tracheophyta</taxon>
        <taxon>Spermatophyta</taxon>
        <taxon>Magnoliopsida</taxon>
        <taxon>Liliopsida</taxon>
        <taxon>Poales</taxon>
        <taxon>Poaceae</taxon>
        <taxon>PACMAD clade</taxon>
        <taxon>Panicoideae</taxon>
        <taxon>Panicodae</taxon>
        <taxon>Paniceae</taxon>
        <taxon>Panicinae</taxon>
        <taxon>Panicum</taxon>
        <taxon>Panicum sect. Panicum</taxon>
    </lineage>
</organism>
<evidence type="ECO:0000313" key="2">
    <source>
        <dbReference type="EMBL" id="PUZ46701.1"/>
    </source>
</evidence>
<proteinExistence type="predicted"/>
<sequence>MSRRWKTPDILFLSRRWRLGMTNLVVKNCEGQSGGLAILWKKEINFHLRAVSRLYLDGDVTEQDGFVWRFTSFYGEPRTDKKELSWKALRVLNAARRHPWLCMGDFNEILVGHEKEGGMPRPQVCMDQFRQALEECSLVDLGFAAVADVAWRALFPNFSVRNGDPRHSDHRPVIVIVEEEMNAWRLSMNTGTGVVSDAVRGVASDLWDWSRNILGDLEKRIKHVKRELEGCRRRALSSDVVARAQILWYKLEKLEEQRDMYWRQRRKVHWLQYGDQNMNFVHRYAFERRRQSRINKLVKEDGDAVTDVAE</sequence>
<dbReference type="Proteomes" id="UP000244336">
    <property type="component" value="Chromosome 7"/>
</dbReference>
<dbReference type="PANTHER" id="PTHR33710">
    <property type="entry name" value="BNAC02G09200D PROTEIN"/>
    <property type="match status" value="1"/>
</dbReference>
<dbReference type="PANTHER" id="PTHR33710:SF83">
    <property type="entry name" value="ENDONUCLEASE_EXONUCLEASE_PHOSPHATASE DOMAIN-CONTAINING PROTEIN"/>
    <property type="match status" value="1"/>
</dbReference>
<name>A0A2T7CTR4_9POAL</name>
<dbReference type="OrthoDB" id="688652at2759"/>
<dbReference type="GO" id="GO:0003824">
    <property type="term" value="F:catalytic activity"/>
    <property type="evidence" value="ECO:0007669"/>
    <property type="project" value="InterPro"/>
</dbReference>
<dbReference type="SUPFAM" id="SSF56219">
    <property type="entry name" value="DNase I-like"/>
    <property type="match status" value="1"/>
</dbReference>
<accession>A0A2T7CTR4</accession>
<protein>
    <recommendedName>
        <fullName evidence="1">Endonuclease/exonuclease/phosphatase domain-containing protein</fullName>
    </recommendedName>
</protein>
<dbReference type="Gene3D" id="3.60.10.10">
    <property type="entry name" value="Endonuclease/exonuclease/phosphatase"/>
    <property type="match status" value="1"/>
</dbReference>